<protein>
    <submittedName>
        <fullName evidence="1">Uncharacterized protein</fullName>
    </submittedName>
</protein>
<dbReference type="InterPro" id="IPR032675">
    <property type="entry name" value="LRR_dom_sf"/>
</dbReference>
<sequence>MELDSKLAEKKVLQKLDELDGVQIQTINLSCNKIQTTDFISRMFRDGKFPQLRILLLNQNFITVVDLQNITTLLTLDVSQNPIKDFKLANTSSLKSLDAKEANITDQLFMKLLRETKARHLKLQQNKISNKGIDAVIKDQQLKKIINESLLSLDLKANPTELQSLLKIKNKYFSKEVKPLPQIGKPQSKPPSKPASRVQKANDINSLMNQMQTLQQEKNSSWPQALVGVLLGPDHILAKQAANYCNKGVCGALVMGIKCQPDIEEVCGQNFIRKCGTAYCKEIKVGNGLNCQQRCEAVLMTVQKMIDKQIEEK</sequence>
<reference evidence="1" key="1">
    <citation type="submission" date="2015-07" db="EMBL/GenBank/DDBJ databases">
        <title>Adaptation to a free-living lifestyle via gene acquisitions in the diplomonad Trepomonas sp. PC1.</title>
        <authorList>
            <person name="Xu F."/>
            <person name="Jerlstrom-Hultqvist J."/>
            <person name="Kolisko M."/>
            <person name="Simpson A.G.B."/>
            <person name="Roger A.J."/>
            <person name="Svard S.G."/>
            <person name="Andersson J.O."/>
        </authorList>
    </citation>
    <scope>NUCLEOTIDE SEQUENCE</scope>
    <source>
        <strain evidence="1">PC1</strain>
    </source>
</reference>
<proteinExistence type="predicted"/>
<gene>
    <name evidence="1" type="ORF">TPC1_10971</name>
</gene>
<accession>A0A146KGR3</accession>
<organism evidence="1">
    <name type="scientific">Trepomonas sp. PC1</name>
    <dbReference type="NCBI Taxonomy" id="1076344"/>
    <lineage>
        <taxon>Eukaryota</taxon>
        <taxon>Metamonada</taxon>
        <taxon>Diplomonadida</taxon>
        <taxon>Hexamitidae</taxon>
        <taxon>Hexamitinae</taxon>
        <taxon>Trepomonas</taxon>
    </lineage>
</organism>
<evidence type="ECO:0000313" key="1">
    <source>
        <dbReference type="EMBL" id="JAP95883.1"/>
    </source>
</evidence>
<name>A0A146KGR3_9EUKA</name>
<dbReference type="EMBL" id="GDID01000723">
    <property type="protein sequence ID" value="JAP95883.1"/>
    <property type="molecule type" value="Transcribed_RNA"/>
</dbReference>
<dbReference type="AlphaFoldDB" id="A0A146KGR3"/>
<dbReference type="SUPFAM" id="SSF52047">
    <property type="entry name" value="RNI-like"/>
    <property type="match status" value="1"/>
</dbReference>
<dbReference type="Gene3D" id="3.80.10.10">
    <property type="entry name" value="Ribonuclease Inhibitor"/>
    <property type="match status" value="1"/>
</dbReference>